<dbReference type="EMBL" id="JBHSWE010000001">
    <property type="protein sequence ID" value="MFC6668967.1"/>
    <property type="molecule type" value="Genomic_DNA"/>
</dbReference>
<dbReference type="RefSeq" id="WP_379907517.1">
    <property type="nucleotide sequence ID" value="NZ_JBHSWE010000001.1"/>
</dbReference>
<sequence length="258" mass="28149">MPLNRVRKRYGLPSLGPDLRRIYTDADLTLYADIPELIPTFERPATHRYIGPINWSPSVPLPQWWDELPSGRPVIYVTLGSSGQSELLPGVLEALAELPVTPVVATAGRGRLERIPPNARVADFLPGEQAASCASLVISNGGSPTTMQALAAGVPVIGIASNLDQYLNMSYLEQAGVGILMRAGQTTVPRLRQAVETVMGTDDYRNAARVVMGQLAAYRAESRFAKVVTGHFLEPVGLNTDLLRKSRFWPFSERSLVK</sequence>
<keyword evidence="3" id="KW-1185">Reference proteome</keyword>
<accession>A0ABW1ZUY4</accession>
<gene>
    <name evidence="2" type="ORF">ACFQDL_01735</name>
</gene>
<dbReference type="InterPro" id="IPR002213">
    <property type="entry name" value="UDP_glucos_trans"/>
</dbReference>
<comment type="caution">
    <text evidence="2">The sequence shown here is derived from an EMBL/GenBank/DDBJ whole genome shotgun (WGS) entry which is preliminary data.</text>
</comment>
<evidence type="ECO:0000259" key="1">
    <source>
        <dbReference type="Pfam" id="PF06722"/>
    </source>
</evidence>
<dbReference type="CDD" id="cd03784">
    <property type="entry name" value="GT1_Gtf-like"/>
    <property type="match status" value="1"/>
</dbReference>
<dbReference type="Gene3D" id="3.40.50.2000">
    <property type="entry name" value="Glycogen Phosphorylase B"/>
    <property type="match status" value="2"/>
</dbReference>
<name>A0ABW1ZUY4_9GAMM</name>
<reference evidence="3" key="1">
    <citation type="journal article" date="2019" name="Int. J. Syst. Evol. Microbiol.">
        <title>The Global Catalogue of Microorganisms (GCM) 10K type strain sequencing project: providing services to taxonomists for standard genome sequencing and annotation.</title>
        <authorList>
            <consortium name="The Broad Institute Genomics Platform"/>
            <consortium name="The Broad Institute Genome Sequencing Center for Infectious Disease"/>
            <person name="Wu L."/>
            <person name="Ma J."/>
        </authorList>
    </citation>
    <scope>NUCLEOTIDE SEQUENCE [LARGE SCALE GENOMIC DNA]</scope>
    <source>
        <strain evidence="3">NBRC 111756</strain>
    </source>
</reference>
<dbReference type="PANTHER" id="PTHR21015:SF22">
    <property type="entry name" value="GLYCOSYLTRANSFERASE"/>
    <property type="match status" value="1"/>
</dbReference>
<dbReference type="Proteomes" id="UP001596422">
    <property type="component" value="Unassembled WGS sequence"/>
</dbReference>
<protein>
    <submittedName>
        <fullName evidence="2">Glycosyltransferase</fullName>
    </submittedName>
</protein>
<proteinExistence type="predicted"/>
<dbReference type="InterPro" id="IPR010610">
    <property type="entry name" value="EryCIII-like_C"/>
</dbReference>
<feature type="domain" description="Erythromycin biosynthesis protein CIII-like C-terminal" evidence="1">
    <location>
        <begin position="93"/>
        <end position="216"/>
    </location>
</feature>
<dbReference type="SUPFAM" id="SSF53756">
    <property type="entry name" value="UDP-Glycosyltransferase/glycogen phosphorylase"/>
    <property type="match status" value="1"/>
</dbReference>
<evidence type="ECO:0000313" key="3">
    <source>
        <dbReference type="Proteomes" id="UP001596422"/>
    </source>
</evidence>
<dbReference type="PANTHER" id="PTHR21015">
    <property type="entry name" value="UDP-N-ACETYLGLUCOSAMINE--N-ACETYLMURAMYL-(PENTAPEPTIDE) PYROPHOSPHORYL-UNDECAPRENOL N-ACETYLGLUCOSAMINE TRANSFERASE 1"/>
    <property type="match status" value="1"/>
</dbReference>
<organism evidence="2 3">
    <name type="scientific">Marinobacterium aestuariivivens</name>
    <dbReference type="NCBI Taxonomy" id="1698799"/>
    <lineage>
        <taxon>Bacteria</taxon>
        <taxon>Pseudomonadati</taxon>
        <taxon>Pseudomonadota</taxon>
        <taxon>Gammaproteobacteria</taxon>
        <taxon>Oceanospirillales</taxon>
        <taxon>Oceanospirillaceae</taxon>
        <taxon>Marinobacterium</taxon>
    </lineage>
</organism>
<evidence type="ECO:0000313" key="2">
    <source>
        <dbReference type="EMBL" id="MFC6668967.1"/>
    </source>
</evidence>
<dbReference type="Pfam" id="PF06722">
    <property type="entry name" value="EryCIII-like_C"/>
    <property type="match status" value="1"/>
</dbReference>